<dbReference type="SUPFAM" id="SSF57501">
    <property type="entry name" value="Cystine-knot cytokines"/>
    <property type="match status" value="1"/>
</dbReference>
<dbReference type="Proteomes" id="UP000069940">
    <property type="component" value="Unassembled WGS sequence"/>
</dbReference>
<evidence type="ECO:0000259" key="6">
    <source>
        <dbReference type="Pfam" id="PF16077"/>
    </source>
</evidence>
<dbReference type="RefSeq" id="XP_062708230.1">
    <property type="nucleotide sequence ID" value="XM_062852246.1"/>
</dbReference>
<dbReference type="PANTHER" id="PTHR23199">
    <property type="entry name" value="NEUROTROPHIN 1-RELATED"/>
    <property type="match status" value="1"/>
</dbReference>
<evidence type="ECO:0000313" key="8">
    <source>
        <dbReference type="Proteomes" id="UP000069940"/>
    </source>
</evidence>
<accession>A0ABM1XJQ1</accession>
<dbReference type="GeneID" id="109428644"/>
<keyword evidence="1 5" id="KW-0732">Signal</keyword>
<dbReference type="RefSeq" id="XP_062708229.1">
    <property type="nucleotide sequence ID" value="XM_062852245.1"/>
</dbReference>
<feature type="region of interest" description="Disordered" evidence="4">
    <location>
        <begin position="194"/>
        <end position="215"/>
    </location>
</feature>
<feature type="compositionally biased region" description="Polar residues" evidence="4">
    <location>
        <begin position="197"/>
        <end position="207"/>
    </location>
</feature>
<proteinExistence type="predicted"/>
<evidence type="ECO:0000256" key="4">
    <source>
        <dbReference type="SAM" id="MobiDB-lite"/>
    </source>
</evidence>
<keyword evidence="8" id="KW-1185">Reference proteome</keyword>
<evidence type="ECO:0000256" key="1">
    <source>
        <dbReference type="ARBA" id="ARBA00022729"/>
    </source>
</evidence>
<evidence type="ECO:0000256" key="2">
    <source>
        <dbReference type="ARBA" id="ARBA00023157"/>
    </source>
</evidence>
<sequence>MITDSSSITAAAVLCVLQLISASPPQQQQQQQPPQPQFQKNCGLYGQMPCTFVPAPPGITPKCASPGKTFCEQNPEYPTHLIQRLVEQLGYQRILANEDRVDFNMNREWEEEHHHHHYHHFYGPSMAISASYGPQPHKVPYQGYNYDLPKQQQQHYQQNDNTVAYDQKPPPMPVPQPIYIPKPQHSFNYHTYVRPPANQSTQKSSSPGAGGYFYPQPSTPFSPAEWLRRFARDLTEKQTPARGFSYHRVAGPSPSPSPFKLPPELEVRPSPFRLVNESVYHDTVARSRQKRQVTDGRTELCQTREMYVTPQAALNTKGNWMYIVNHEESRQLVKAEICTSSECSNLCSLPNGYNSRCEQKFSQKRLLTLDADGQSLYVDTYWFPSCCVCTLAMNT</sequence>
<reference evidence="7" key="2">
    <citation type="submission" date="2025-05" db="UniProtKB">
        <authorList>
            <consortium name="EnsemblMetazoa"/>
        </authorList>
    </citation>
    <scope>IDENTIFICATION</scope>
    <source>
        <strain evidence="7">Foshan</strain>
    </source>
</reference>
<dbReference type="EnsemblMetazoa" id="AALFPA23_000263.R37923">
    <property type="protein sequence ID" value="AALFPA23_000263.P37923"/>
    <property type="gene ID" value="AALFPA23_000263"/>
</dbReference>
<dbReference type="RefSeq" id="XP_062708228.1">
    <property type="nucleotide sequence ID" value="XM_062852244.1"/>
</dbReference>
<protein>
    <recommendedName>
        <fullName evidence="6">Spaetzle domain-containing protein</fullName>
    </recommendedName>
</protein>
<name>A0ABM1XJQ1_AEDAL</name>
<dbReference type="EnsemblMetazoa" id="AALFPA23_000263.R37922">
    <property type="protein sequence ID" value="AALFPA23_000263.P37922"/>
    <property type="gene ID" value="AALFPA23_000263"/>
</dbReference>
<evidence type="ECO:0000256" key="3">
    <source>
        <dbReference type="ARBA" id="ARBA00023180"/>
    </source>
</evidence>
<feature type="domain" description="Spaetzle" evidence="6">
    <location>
        <begin position="299"/>
        <end position="390"/>
    </location>
</feature>
<keyword evidence="2" id="KW-1015">Disulfide bond</keyword>
<dbReference type="InterPro" id="IPR032104">
    <property type="entry name" value="Spaetzle"/>
</dbReference>
<reference evidence="8" key="1">
    <citation type="journal article" date="2015" name="Proc. Natl. Acad. Sci. U.S.A.">
        <title>Genome sequence of the Asian Tiger mosquito, Aedes albopictus, reveals insights into its biology, genetics, and evolution.</title>
        <authorList>
            <person name="Chen X.G."/>
            <person name="Jiang X."/>
            <person name="Gu J."/>
            <person name="Xu M."/>
            <person name="Wu Y."/>
            <person name="Deng Y."/>
            <person name="Zhang C."/>
            <person name="Bonizzoni M."/>
            <person name="Dermauw W."/>
            <person name="Vontas J."/>
            <person name="Armbruster P."/>
            <person name="Huang X."/>
            <person name="Yang Y."/>
            <person name="Zhang H."/>
            <person name="He W."/>
            <person name="Peng H."/>
            <person name="Liu Y."/>
            <person name="Wu K."/>
            <person name="Chen J."/>
            <person name="Lirakis M."/>
            <person name="Topalis P."/>
            <person name="Van Leeuwen T."/>
            <person name="Hall A.B."/>
            <person name="Jiang X."/>
            <person name="Thorpe C."/>
            <person name="Mueller R.L."/>
            <person name="Sun C."/>
            <person name="Waterhouse R.M."/>
            <person name="Yan G."/>
            <person name="Tu Z.J."/>
            <person name="Fang X."/>
            <person name="James A.A."/>
        </authorList>
    </citation>
    <scope>NUCLEOTIDE SEQUENCE [LARGE SCALE GENOMIC DNA]</scope>
    <source>
        <strain evidence="8">Foshan</strain>
    </source>
</reference>
<dbReference type="InterPro" id="IPR029034">
    <property type="entry name" value="Cystine-knot_cytokine"/>
</dbReference>
<dbReference type="InterPro" id="IPR052444">
    <property type="entry name" value="Spz/Toll_ligand-like"/>
</dbReference>
<dbReference type="EnsemblMetazoa" id="AALFPA23_000263.R37921">
    <property type="protein sequence ID" value="AALFPA23_000263.P37921"/>
    <property type="gene ID" value="AALFPA23_000263"/>
</dbReference>
<dbReference type="PANTHER" id="PTHR23199:SF16">
    <property type="entry name" value="PROTEIN SPAETZLE 5"/>
    <property type="match status" value="1"/>
</dbReference>
<evidence type="ECO:0000313" key="7">
    <source>
        <dbReference type="EnsemblMetazoa" id="AALFPA23_000263.P37921"/>
    </source>
</evidence>
<feature type="chain" id="PRO_5045023454" description="Spaetzle domain-containing protein" evidence="5">
    <location>
        <begin position="23"/>
        <end position="395"/>
    </location>
</feature>
<dbReference type="Pfam" id="PF16077">
    <property type="entry name" value="Spaetzle"/>
    <property type="match status" value="1"/>
</dbReference>
<feature type="region of interest" description="Disordered" evidence="4">
    <location>
        <begin position="238"/>
        <end position="263"/>
    </location>
</feature>
<evidence type="ECO:0000256" key="5">
    <source>
        <dbReference type="SAM" id="SignalP"/>
    </source>
</evidence>
<feature type="signal peptide" evidence="5">
    <location>
        <begin position="1"/>
        <end position="22"/>
    </location>
</feature>
<dbReference type="Gene3D" id="2.10.90.10">
    <property type="entry name" value="Cystine-knot cytokines"/>
    <property type="match status" value="1"/>
</dbReference>
<keyword evidence="3" id="KW-0325">Glycoprotein</keyword>
<organism evidence="7 8">
    <name type="scientific">Aedes albopictus</name>
    <name type="common">Asian tiger mosquito</name>
    <name type="synonym">Stegomyia albopicta</name>
    <dbReference type="NCBI Taxonomy" id="7160"/>
    <lineage>
        <taxon>Eukaryota</taxon>
        <taxon>Metazoa</taxon>
        <taxon>Ecdysozoa</taxon>
        <taxon>Arthropoda</taxon>
        <taxon>Hexapoda</taxon>
        <taxon>Insecta</taxon>
        <taxon>Pterygota</taxon>
        <taxon>Neoptera</taxon>
        <taxon>Endopterygota</taxon>
        <taxon>Diptera</taxon>
        <taxon>Nematocera</taxon>
        <taxon>Culicoidea</taxon>
        <taxon>Culicidae</taxon>
        <taxon>Culicinae</taxon>
        <taxon>Aedini</taxon>
        <taxon>Aedes</taxon>
        <taxon>Stegomyia</taxon>
    </lineage>
</organism>